<feature type="compositionally biased region" description="Polar residues" evidence="1">
    <location>
        <begin position="66"/>
        <end position="81"/>
    </location>
</feature>
<reference evidence="2" key="1">
    <citation type="submission" date="2013-04" db="EMBL/GenBank/DDBJ databases">
        <authorList>
            <person name="Qu J."/>
            <person name="Murali S.C."/>
            <person name="Bandaranaike D."/>
            <person name="Bellair M."/>
            <person name="Blankenburg K."/>
            <person name="Chao H."/>
            <person name="Dinh H."/>
            <person name="Doddapaneni H."/>
            <person name="Downs B."/>
            <person name="Dugan-Rocha S."/>
            <person name="Elkadiri S."/>
            <person name="Gnanaolivu R.D."/>
            <person name="Hernandez B."/>
            <person name="Javaid M."/>
            <person name="Jayaseelan J.C."/>
            <person name="Lee S."/>
            <person name="Li M."/>
            <person name="Ming W."/>
            <person name="Munidasa M."/>
            <person name="Muniz J."/>
            <person name="Nguyen L."/>
            <person name="Ongeri F."/>
            <person name="Osuji N."/>
            <person name="Pu L.-L."/>
            <person name="Puazo M."/>
            <person name="Qu C."/>
            <person name="Quiroz J."/>
            <person name="Raj R."/>
            <person name="Weissenberger G."/>
            <person name="Xin Y."/>
            <person name="Zou X."/>
            <person name="Han Y."/>
            <person name="Richards S."/>
            <person name="Worley K."/>
            <person name="Muzny D."/>
            <person name="Gibbs R."/>
        </authorList>
    </citation>
    <scope>NUCLEOTIDE SEQUENCE</scope>
    <source>
        <strain evidence="2">Sampled in the wild</strain>
    </source>
</reference>
<sequence length="254" mass="25474">MGAEGKFDLKLAPSFDGETHAQSAAAVSSNPPSGRGSKNVTDASKSTSVLTSRKSSSTPSLPDATENLNKTSVASTEQAASADNLAAKQAAEAIAESVLSVARTEAIVAVSSESAQTSSALSSSTQSGLAELSVYVHALQEAGTPESPCTPTTTAAIPPTLSSAMTTAGDLATIVESLALGEMATSSPVPSTAPVASNQKHSAELSRSNMPGRIGSSSGVLGGGTRVRVTLPAGHNEDKSGDNCFRNNQNNVLS</sequence>
<feature type="compositionally biased region" description="Low complexity" evidence="1">
    <location>
        <begin position="185"/>
        <end position="197"/>
    </location>
</feature>
<name>A0A8K0P6V3_LADFU</name>
<gene>
    <name evidence="2" type="ORF">J437_LFUL015409</name>
</gene>
<feature type="compositionally biased region" description="Polar residues" evidence="1">
    <location>
        <begin position="20"/>
        <end position="43"/>
    </location>
</feature>
<feature type="region of interest" description="Disordered" evidence="1">
    <location>
        <begin position="185"/>
        <end position="254"/>
    </location>
</feature>
<proteinExistence type="predicted"/>
<protein>
    <submittedName>
        <fullName evidence="2">Uncharacterized protein</fullName>
    </submittedName>
</protein>
<dbReference type="Proteomes" id="UP000792457">
    <property type="component" value="Unassembled WGS sequence"/>
</dbReference>
<dbReference type="EMBL" id="KZ308979">
    <property type="protein sequence ID" value="KAG8236031.1"/>
    <property type="molecule type" value="Genomic_DNA"/>
</dbReference>
<accession>A0A8K0P6V3</accession>
<feature type="compositionally biased region" description="Low complexity" evidence="1">
    <location>
        <begin position="44"/>
        <end position="62"/>
    </location>
</feature>
<evidence type="ECO:0000256" key="1">
    <source>
        <dbReference type="SAM" id="MobiDB-lite"/>
    </source>
</evidence>
<keyword evidence="3" id="KW-1185">Reference proteome</keyword>
<evidence type="ECO:0000313" key="2">
    <source>
        <dbReference type="EMBL" id="KAG8236031.1"/>
    </source>
</evidence>
<feature type="non-terminal residue" evidence="2">
    <location>
        <position position="1"/>
    </location>
</feature>
<feature type="compositionally biased region" description="Polar residues" evidence="1">
    <location>
        <begin position="245"/>
        <end position="254"/>
    </location>
</feature>
<feature type="region of interest" description="Disordered" evidence="1">
    <location>
        <begin position="1"/>
        <end position="87"/>
    </location>
</feature>
<reference evidence="2" key="2">
    <citation type="submission" date="2017-10" db="EMBL/GenBank/DDBJ databases">
        <title>Ladona fulva Genome sequencing and assembly.</title>
        <authorList>
            <person name="Murali S."/>
            <person name="Richards S."/>
            <person name="Bandaranaike D."/>
            <person name="Bellair M."/>
            <person name="Blankenburg K."/>
            <person name="Chao H."/>
            <person name="Dinh H."/>
            <person name="Doddapaneni H."/>
            <person name="Dugan-Rocha S."/>
            <person name="Elkadiri S."/>
            <person name="Gnanaolivu R."/>
            <person name="Hernandez B."/>
            <person name="Skinner E."/>
            <person name="Javaid M."/>
            <person name="Lee S."/>
            <person name="Li M."/>
            <person name="Ming W."/>
            <person name="Munidasa M."/>
            <person name="Muniz J."/>
            <person name="Nguyen L."/>
            <person name="Hughes D."/>
            <person name="Osuji N."/>
            <person name="Pu L.-L."/>
            <person name="Puazo M."/>
            <person name="Qu C."/>
            <person name="Quiroz J."/>
            <person name="Raj R."/>
            <person name="Weissenberger G."/>
            <person name="Xin Y."/>
            <person name="Zou X."/>
            <person name="Han Y."/>
            <person name="Worley K."/>
            <person name="Muzny D."/>
            <person name="Gibbs R."/>
        </authorList>
    </citation>
    <scope>NUCLEOTIDE SEQUENCE</scope>
    <source>
        <strain evidence="2">Sampled in the wild</strain>
    </source>
</reference>
<dbReference type="AlphaFoldDB" id="A0A8K0P6V3"/>
<evidence type="ECO:0000313" key="3">
    <source>
        <dbReference type="Proteomes" id="UP000792457"/>
    </source>
</evidence>
<comment type="caution">
    <text evidence="2">The sequence shown here is derived from an EMBL/GenBank/DDBJ whole genome shotgun (WGS) entry which is preliminary data.</text>
</comment>
<organism evidence="2 3">
    <name type="scientific">Ladona fulva</name>
    <name type="common">Scarce chaser dragonfly</name>
    <name type="synonym">Libellula fulva</name>
    <dbReference type="NCBI Taxonomy" id="123851"/>
    <lineage>
        <taxon>Eukaryota</taxon>
        <taxon>Metazoa</taxon>
        <taxon>Ecdysozoa</taxon>
        <taxon>Arthropoda</taxon>
        <taxon>Hexapoda</taxon>
        <taxon>Insecta</taxon>
        <taxon>Pterygota</taxon>
        <taxon>Palaeoptera</taxon>
        <taxon>Odonata</taxon>
        <taxon>Epiprocta</taxon>
        <taxon>Anisoptera</taxon>
        <taxon>Libelluloidea</taxon>
        <taxon>Libellulidae</taxon>
        <taxon>Ladona</taxon>
    </lineage>
</organism>